<feature type="compositionally biased region" description="Low complexity" evidence="1">
    <location>
        <begin position="321"/>
        <end position="335"/>
    </location>
</feature>
<comment type="caution">
    <text evidence="3">The sequence shown here is derived from an EMBL/GenBank/DDBJ whole genome shotgun (WGS) entry which is preliminary data.</text>
</comment>
<feature type="compositionally biased region" description="Basic and acidic residues" evidence="1">
    <location>
        <begin position="502"/>
        <end position="525"/>
    </location>
</feature>
<organism evidence="3 4">
    <name type="scientific">Penicillium patulum</name>
    <name type="common">Penicillium griseofulvum</name>
    <dbReference type="NCBI Taxonomy" id="5078"/>
    <lineage>
        <taxon>Eukaryota</taxon>
        <taxon>Fungi</taxon>
        <taxon>Dikarya</taxon>
        <taxon>Ascomycota</taxon>
        <taxon>Pezizomycotina</taxon>
        <taxon>Eurotiomycetes</taxon>
        <taxon>Eurotiomycetidae</taxon>
        <taxon>Eurotiales</taxon>
        <taxon>Aspergillaceae</taxon>
        <taxon>Penicillium</taxon>
    </lineage>
</organism>
<feature type="compositionally biased region" description="Basic and acidic residues" evidence="1">
    <location>
        <begin position="52"/>
        <end position="69"/>
    </location>
</feature>
<dbReference type="STRING" id="5078.A0A135LQW9"/>
<dbReference type="GeneID" id="63712381"/>
<dbReference type="PROSITE" id="PS50812">
    <property type="entry name" value="PWWP"/>
    <property type="match status" value="1"/>
</dbReference>
<feature type="region of interest" description="Disordered" evidence="1">
    <location>
        <begin position="268"/>
        <end position="399"/>
    </location>
</feature>
<accession>A0A135LQW9</accession>
<feature type="compositionally biased region" description="Basic and acidic residues" evidence="1">
    <location>
        <begin position="14"/>
        <end position="39"/>
    </location>
</feature>
<feature type="compositionally biased region" description="Basic and acidic residues" evidence="1">
    <location>
        <begin position="368"/>
        <end position="390"/>
    </location>
</feature>
<evidence type="ECO:0000259" key="2">
    <source>
        <dbReference type="PROSITE" id="PS50812"/>
    </source>
</evidence>
<feature type="domain" description="PWWP" evidence="2">
    <location>
        <begin position="126"/>
        <end position="209"/>
    </location>
</feature>
<evidence type="ECO:0000313" key="4">
    <source>
        <dbReference type="Proteomes" id="UP000070168"/>
    </source>
</evidence>
<dbReference type="OMA" id="WPVIVCD"/>
<dbReference type="RefSeq" id="XP_040649892.1">
    <property type="nucleotide sequence ID" value="XM_040797081.1"/>
</dbReference>
<dbReference type="InterPro" id="IPR026093">
    <property type="entry name" value="MGARP"/>
</dbReference>
<feature type="region of interest" description="Disordered" evidence="1">
    <location>
        <begin position="497"/>
        <end position="581"/>
    </location>
</feature>
<dbReference type="InterPro" id="IPR000313">
    <property type="entry name" value="PWWP_dom"/>
</dbReference>
<keyword evidence="4" id="KW-1185">Reference proteome</keyword>
<reference evidence="3 4" key="1">
    <citation type="journal article" date="2016" name="BMC Genomics">
        <title>Genome sequencing and secondary metabolism of the postharvest pathogen Penicillium griseofulvum.</title>
        <authorList>
            <person name="Banani H."/>
            <person name="Marcet-Houben M."/>
            <person name="Ballester A.R."/>
            <person name="Abbruscato P."/>
            <person name="Gonzalez-Candelas L."/>
            <person name="Gabaldon T."/>
            <person name="Spadaro D."/>
        </authorList>
    </citation>
    <scope>NUCLEOTIDE SEQUENCE [LARGE SCALE GENOMIC DNA]</scope>
    <source>
        <strain evidence="3 4">PG3</strain>
    </source>
</reference>
<dbReference type="EMBL" id="LHQR01000031">
    <property type="protein sequence ID" value="KXG51356.1"/>
    <property type="molecule type" value="Genomic_DNA"/>
</dbReference>
<dbReference type="Proteomes" id="UP000070168">
    <property type="component" value="Unassembled WGS sequence"/>
</dbReference>
<dbReference type="OrthoDB" id="62853at2759"/>
<feature type="compositionally biased region" description="Basic and acidic residues" evidence="1">
    <location>
        <begin position="532"/>
        <end position="553"/>
    </location>
</feature>
<gene>
    <name evidence="3" type="ORF">PGRI_093680</name>
</gene>
<protein>
    <recommendedName>
        <fullName evidence="2">PWWP domain-containing protein</fullName>
    </recommendedName>
</protein>
<evidence type="ECO:0000256" key="1">
    <source>
        <dbReference type="SAM" id="MobiDB-lite"/>
    </source>
</evidence>
<evidence type="ECO:0000313" key="3">
    <source>
        <dbReference type="EMBL" id="KXG51356.1"/>
    </source>
</evidence>
<dbReference type="SMART" id="SM00293">
    <property type="entry name" value="PWWP"/>
    <property type="match status" value="1"/>
</dbReference>
<dbReference type="Pfam" id="PF00855">
    <property type="entry name" value="PWWP"/>
    <property type="match status" value="1"/>
</dbReference>
<dbReference type="PANTHER" id="PTHR22910:SF6">
    <property type="entry name" value="PROTEIN MGARP"/>
    <property type="match status" value="1"/>
</dbReference>
<name>A0A135LQW9_PENPA</name>
<feature type="compositionally biased region" description="Basic residues" evidence="1">
    <location>
        <begin position="346"/>
        <end position="356"/>
    </location>
</feature>
<dbReference type="SUPFAM" id="SSF63748">
    <property type="entry name" value="Tudor/PWWP/MBT"/>
    <property type="match status" value="1"/>
</dbReference>
<feature type="compositionally biased region" description="Low complexity" evidence="1">
    <location>
        <begin position="72"/>
        <end position="86"/>
    </location>
</feature>
<sequence>MADDTPVSAPEGDQPERVAENPTDSKSEDVTVSEDKPAETEAVTDKTGAQAEADKTASTDEAPEAKADGETAEAVPADAEAAPAEPNGTPASAKKSSKNRRTSTGATQKLSRKKSQSRITHLDAKPGQTYLARLRSYAPWPAIICDEDILPPSLLETRPVTAMQKDGSYKGEYGDDGRRAHERTFPVMFFETNEFAWVPNTNLTPLDPAECKDISEKNKTKSLINAYKVASEGHNLQYFKKLLNDHQAAIDQEEAEFEAQEAEKAAAKAAKEAKKGKRKSKGAETDVEMEDADDSKKSKAPSKKRKKDVDTDAEAEKPAKTPKSSTKLKLTTPKAPTEEKKTPASKTKKAPAKKGKAVPAASEEGDSADAKESEKPIDPEELRKKKEKESTQSPFTPEESEQAGLYLTVLFLRHKLQKGFISRDQPPKEDEMASMATYFDKLEKHSDLEVSIIRSTKINKVLKMIVKLNSIPRDEEFNFRHRAMNILSSWKNILDADTPGPADKEEKPAVNGSKEEDGVETPKLETEEEKEPESKSTKDVDSPMPDADEKAPEPETEEKPEEKAVEEPTKEKSAEAAEAAA</sequence>
<proteinExistence type="predicted"/>
<dbReference type="AlphaFoldDB" id="A0A135LQW9"/>
<dbReference type="GO" id="GO:0005739">
    <property type="term" value="C:mitochondrion"/>
    <property type="evidence" value="ECO:0007669"/>
    <property type="project" value="InterPro"/>
</dbReference>
<dbReference type="Gene3D" id="2.30.30.140">
    <property type="match status" value="1"/>
</dbReference>
<feature type="compositionally biased region" description="Basic and acidic residues" evidence="1">
    <location>
        <begin position="307"/>
        <end position="319"/>
    </location>
</feature>
<feature type="region of interest" description="Disordered" evidence="1">
    <location>
        <begin position="1"/>
        <end position="122"/>
    </location>
</feature>
<dbReference type="PANTHER" id="PTHR22910">
    <property type="entry name" value="PROTEIN MGARP"/>
    <property type="match status" value="1"/>
</dbReference>
<feature type="compositionally biased region" description="Basic and acidic residues" evidence="1">
    <location>
        <begin position="560"/>
        <end position="575"/>
    </location>
</feature>